<sequence length="73" mass="8424">MTPELLNAIIQIAIGLFALVIIILLIMIKWRKRLSAAQPVPYRKQRGLGLADGLEFIFYPIYWLIKIIIAIFK</sequence>
<feature type="transmembrane region" description="Helical" evidence="1">
    <location>
        <begin position="6"/>
        <end position="28"/>
    </location>
</feature>
<name>A0A2H9UMB2_9GAMM</name>
<evidence type="ECO:0000256" key="1">
    <source>
        <dbReference type="SAM" id="Phobius"/>
    </source>
</evidence>
<evidence type="ECO:0000313" key="3">
    <source>
        <dbReference type="Proteomes" id="UP000242351"/>
    </source>
</evidence>
<protein>
    <submittedName>
        <fullName evidence="2">Uncharacterized protein</fullName>
    </submittedName>
</protein>
<feature type="transmembrane region" description="Helical" evidence="1">
    <location>
        <begin position="49"/>
        <end position="72"/>
    </location>
</feature>
<keyword evidence="1" id="KW-0472">Membrane</keyword>
<reference evidence="2 3" key="2">
    <citation type="submission" date="2017-12" db="EMBL/GenBank/DDBJ databases">
        <title>Revising the taxonomy of the Acinetobacter lwoffii group: the description of Acinetobacter pseudolwoffii sp. nov. and emended description of Acinetobacter lwoffii.</title>
        <authorList>
            <person name="Nemec A."/>
        </authorList>
    </citation>
    <scope>NUCLEOTIDE SEQUENCE [LARGE SCALE GENOMIC DNA]</scope>
    <source>
        <strain evidence="2 3">ANC 5347</strain>
    </source>
</reference>
<reference evidence="2 3" key="1">
    <citation type="submission" date="2017-11" db="EMBL/GenBank/DDBJ databases">
        <authorList>
            <person name="Han C.G."/>
        </authorList>
    </citation>
    <scope>NUCLEOTIDE SEQUENCE [LARGE SCALE GENOMIC DNA]</scope>
    <source>
        <strain evidence="2 3">ANC 5347</strain>
    </source>
</reference>
<dbReference type="AlphaFoldDB" id="A0A2H9UMB2"/>
<organism evidence="2 3">
    <name type="scientific">Acinetobacter pseudolwoffii</name>
    <dbReference type="NCBI Taxonomy" id="2053287"/>
    <lineage>
        <taxon>Bacteria</taxon>
        <taxon>Pseudomonadati</taxon>
        <taxon>Pseudomonadota</taxon>
        <taxon>Gammaproteobacteria</taxon>
        <taxon>Moraxellales</taxon>
        <taxon>Moraxellaceae</taxon>
        <taxon>Acinetobacter</taxon>
    </lineage>
</organism>
<gene>
    <name evidence="2" type="ORF">CU320_06955</name>
</gene>
<proteinExistence type="predicted"/>
<keyword evidence="1" id="KW-1133">Transmembrane helix</keyword>
<keyword evidence="1" id="KW-0812">Transmembrane</keyword>
<dbReference type="RefSeq" id="WP_100357578.1">
    <property type="nucleotide sequence ID" value="NZ_CP183899.1"/>
</dbReference>
<comment type="caution">
    <text evidence="2">The sequence shown here is derived from an EMBL/GenBank/DDBJ whole genome shotgun (WGS) entry which is preliminary data.</text>
</comment>
<dbReference type="Proteomes" id="UP000242351">
    <property type="component" value="Unassembled WGS sequence"/>
</dbReference>
<dbReference type="EMBL" id="PGOZ01000006">
    <property type="protein sequence ID" value="PJI32837.1"/>
    <property type="molecule type" value="Genomic_DNA"/>
</dbReference>
<evidence type="ECO:0000313" key="2">
    <source>
        <dbReference type="EMBL" id="PJI32837.1"/>
    </source>
</evidence>
<accession>A0A2H9UMB2</accession>